<name>A0A9W4TW69_9ASCO</name>
<dbReference type="EMBL" id="CANTUO010000002">
    <property type="protein sequence ID" value="CAI5757680.1"/>
    <property type="molecule type" value="Genomic_DNA"/>
</dbReference>
<dbReference type="AlphaFoldDB" id="A0A9W4TW69"/>
<proteinExistence type="inferred from homology"/>
<dbReference type="InterPro" id="IPR032054">
    <property type="entry name" value="Cdt1_C"/>
</dbReference>
<dbReference type="OrthoDB" id="3981148at2759"/>
<gene>
    <name evidence="4" type="ORF">CANVERA_P2193</name>
</gene>
<evidence type="ECO:0000256" key="2">
    <source>
        <dbReference type="ARBA" id="ARBA00023306"/>
    </source>
</evidence>
<protein>
    <recommendedName>
        <fullName evidence="3">DNA replication factor Cdt1 C-terminal domain-containing protein</fullName>
    </recommendedName>
</protein>
<evidence type="ECO:0000313" key="5">
    <source>
        <dbReference type="Proteomes" id="UP001152885"/>
    </source>
</evidence>
<comment type="similarity">
    <text evidence="1">Belongs to the Cdt1 family.</text>
</comment>
<sequence length="195" mass="22998">MYEISSIDGLKRINFAKVPLRKEYFKTKLNEWIDENQNNPLRKTPIKLKITKKTTTPSPVKRKLLDLKNDTSKFKFKEKSETSRLSLLERIKLKEQLKKEEEPKDDYEALLLDKIPMIYDTIYHLQDQNKPISINKLIQIIQDSSNLPIHESEINDVMKLLQSKCSKFKIVETNSLRVLKVTNLNRDQDLKLLKS</sequence>
<reference evidence="4" key="1">
    <citation type="submission" date="2022-12" db="EMBL/GenBank/DDBJ databases">
        <authorList>
            <person name="Brejova B."/>
        </authorList>
    </citation>
    <scope>NUCLEOTIDE SEQUENCE</scope>
</reference>
<evidence type="ECO:0000259" key="3">
    <source>
        <dbReference type="Pfam" id="PF16679"/>
    </source>
</evidence>
<dbReference type="Pfam" id="PF16679">
    <property type="entry name" value="CDT1_C"/>
    <property type="match status" value="1"/>
</dbReference>
<comment type="caution">
    <text evidence="4">The sequence shown here is derived from an EMBL/GenBank/DDBJ whole genome shotgun (WGS) entry which is preliminary data.</text>
</comment>
<dbReference type="InterPro" id="IPR038090">
    <property type="entry name" value="Cdt1_C_WH_dom_sf"/>
</dbReference>
<evidence type="ECO:0000256" key="1">
    <source>
        <dbReference type="ARBA" id="ARBA00008356"/>
    </source>
</evidence>
<accession>A0A9W4TW69</accession>
<dbReference type="Proteomes" id="UP001152885">
    <property type="component" value="Unassembled WGS sequence"/>
</dbReference>
<dbReference type="Gene3D" id="1.10.10.1420">
    <property type="entry name" value="DNA replication factor Cdt1, C-terminal WH domain"/>
    <property type="match status" value="1"/>
</dbReference>
<organism evidence="4 5">
    <name type="scientific">Candida verbasci</name>
    <dbReference type="NCBI Taxonomy" id="1227364"/>
    <lineage>
        <taxon>Eukaryota</taxon>
        <taxon>Fungi</taxon>
        <taxon>Dikarya</taxon>
        <taxon>Ascomycota</taxon>
        <taxon>Saccharomycotina</taxon>
        <taxon>Pichiomycetes</taxon>
        <taxon>Debaryomycetaceae</taxon>
        <taxon>Candida/Lodderomyces clade</taxon>
        <taxon>Candida</taxon>
    </lineage>
</organism>
<keyword evidence="5" id="KW-1185">Reference proteome</keyword>
<evidence type="ECO:0000313" key="4">
    <source>
        <dbReference type="EMBL" id="CAI5757680.1"/>
    </source>
</evidence>
<feature type="domain" description="DNA replication factor Cdt1 C-terminal" evidence="3">
    <location>
        <begin position="86"/>
        <end position="168"/>
    </location>
</feature>
<keyword evidence="2" id="KW-0131">Cell cycle</keyword>